<keyword evidence="5 11" id="KW-0808">Transferase</keyword>
<evidence type="ECO:0000256" key="8">
    <source>
        <dbReference type="ARBA" id="ARBA00022840"/>
    </source>
</evidence>
<keyword evidence="11" id="KW-0479">Metal-binding</keyword>
<dbReference type="PROSITE" id="PS01128">
    <property type="entry name" value="SHIKIMATE_KINASE"/>
    <property type="match status" value="1"/>
</dbReference>
<keyword evidence="4 11" id="KW-0028">Amino-acid biosynthesis</keyword>
<sequence>MKILLIGFMGVGKTTVGQKLAHALGQRFIDLDQAIVAHVGQPIPSFFTQVGEPTFREIEANLLERALEQEDVVISTGGGVIETPSCVTLLNRADVYTIWLNSEFSTVTDRLLATSEVRPLALQHSLASFFTLWQERQTKYARTADLMVTTDFKTPAEICDEIVRHTAGTTVLDTTRSQIDAIDRQILQAMVARLALVDKVANIKAKHHLAVVQPGRMAAMQERLLARFASMLPAQLVSDYLKLMTETAIQREEAQI</sequence>
<keyword evidence="7 11" id="KW-0418">Kinase</keyword>
<keyword evidence="11" id="KW-0460">Magnesium</keyword>
<dbReference type="Gene3D" id="3.40.50.300">
    <property type="entry name" value="P-loop containing nucleotide triphosphate hydrolases"/>
    <property type="match status" value="1"/>
</dbReference>
<feature type="binding site" evidence="11">
    <location>
        <position position="118"/>
    </location>
    <ligand>
        <name>ATP</name>
        <dbReference type="ChEBI" id="CHEBI:30616"/>
    </ligand>
</feature>
<dbReference type="Gene3D" id="1.20.59.10">
    <property type="entry name" value="Chorismate mutase"/>
    <property type="match status" value="1"/>
</dbReference>
<dbReference type="EMBL" id="JWHT01000026">
    <property type="protein sequence ID" value="KIU24770.1"/>
    <property type="molecule type" value="Genomic_DNA"/>
</dbReference>
<dbReference type="InterPro" id="IPR036263">
    <property type="entry name" value="Chorismate_II_sf"/>
</dbReference>
<feature type="binding site" evidence="11">
    <location>
        <position position="78"/>
    </location>
    <ligand>
        <name>substrate</name>
    </ligand>
</feature>
<dbReference type="PRINTS" id="PR01100">
    <property type="entry name" value="SHIKIMTKNASE"/>
</dbReference>
<keyword evidence="11" id="KW-0963">Cytoplasm</keyword>
<accession>A0A0D1LXW8</accession>
<comment type="subunit">
    <text evidence="11">Monomer.</text>
</comment>
<protein>
    <recommendedName>
        <fullName evidence="3 11">Shikimate kinase</fullName>
        <shortName evidence="11">SK</shortName>
        <ecNumber evidence="3 11">2.7.1.71</ecNumber>
    </recommendedName>
</protein>
<dbReference type="InterPro" id="IPR027417">
    <property type="entry name" value="P-loop_NTPase"/>
</dbReference>
<dbReference type="CDD" id="cd00464">
    <property type="entry name" value="SK"/>
    <property type="match status" value="1"/>
</dbReference>
<keyword evidence="8 11" id="KW-0067">ATP-binding</keyword>
<comment type="function">
    <text evidence="11">Catalyzes the specific phosphorylation of the 3-hydroxyl group of shikimic acid using ATP as a cosubstrate.</text>
</comment>
<dbReference type="SUPFAM" id="SSF52540">
    <property type="entry name" value="P-loop containing nucleoside triphosphate hydrolases"/>
    <property type="match status" value="1"/>
</dbReference>
<dbReference type="PANTHER" id="PTHR21087">
    <property type="entry name" value="SHIKIMATE KINASE"/>
    <property type="match status" value="1"/>
</dbReference>
<organism evidence="13 14">
    <name type="scientific">Weissella cibaria</name>
    <dbReference type="NCBI Taxonomy" id="137591"/>
    <lineage>
        <taxon>Bacteria</taxon>
        <taxon>Bacillati</taxon>
        <taxon>Bacillota</taxon>
        <taxon>Bacilli</taxon>
        <taxon>Lactobacillales</taxon>
        <taxon>Lactobacillaceae</taxon>
        <taxon>Weissella</taxon>
    </lineage>
</organism>
<name>A0A0D1LXW8_9LACO</name>
<keyword evidence="6 11" id="KW-0547">Nucleotide-binding</keyword>
<dbReference type="UniPathway" id="UPA00053">
    <property type="reaction ID" value="UER00088"/>
</dbReference>
<comment type="caution">
    <text evidence="11">Lacks conserved residue(s) required for the propagation of feature annotation.</text>
</comment>
<evidence type="ECO:0000256" key="5">
    <source>
        <dbReference type="ARBA" id="ARBA00022679"/>
    </source>
</evidence>
<dbReference type="Pfam" id="PF01202">
    <property type="entry name" value="SKI"/>
    <property type="match status" value="1"/>
</dbReference>
<feature type="binding site" evidence="11">
    <location>
        <position position="14"/>
    </location>
    <ligand>
        <name>Mg(2+)</name>
        <dbReference type="ChEBI" id="CHEBI:18420"/>
    </ligand>
</feature>
<dbReference type="RefSeq" id="WP_043941120.1">
    <property type="nucleotide sequence ID" value="NZ_JWHT01000026.1"/>
</dbReference>
<dbReference type="InterPro" id="IPR036979">
    <property type="entry name" value="CM_dom_sf"/>
</dbReference>
<dbReference type="GO" id="GO:0005829">
    <property type="term" value="C:cytosol"/>
    <property type="evidence" value="ECO:0007669"/>
    <property type="project" value="TreeGrafter"/>
</dbReference>
<reference evidence="13 14" key="1">
    <citation type="journal article" date="2015" name="Microbiology (Mosc.)">
        <title>Genomics of the Weissella cibaria species with an examination of its metabolic traits.</title>
        <authorList>
            <person name="Lynch K.M."/>
            <person name="Lucid A."/>
            <person name="Arendt E.K."/>
            <person name="Sleator R.D."/>
            <person name="Lucey B."/>
            <person name="Coffey A."/>
        </authorList>
    </citation>
    <scope>NUCLEOTIDE SEQUENCE [LARGE SCALE GENOMIC DNA]</scope>
    <source>
        <strain evidence="13 14">AB3b</strain>
    </source>
</reference>
<evidence type="ECO:0000256" key="2">
    <source>
        <dbReference type="ARBA" id="ARBA00006997"/>
    </source>
</evidence>
<dbReference type="AlphaFoldDB" id="A0A0D1LXW8"/>
<evidence type="ECO:0000256" key="4">
    <source>
        <dbReference type="ARBA" id="ARBA00022605"/>
    </source>
</evidence>
<dbReference type="GO" id="GO:0004106">
    <property type="term" value="F:chorismate mutase activity"/>
    <property type="evidence" value="ECO:0007669"/>
    <property type="project" value="InterPro"/>
</dbReference>
<dbReference type="SUPFAM" id="SSF48600">
    <property type="entry name" value="Chorismate mutase II"/>
    <property type="match status" value="1"/>
</dbReference>
<evidence type="ECO:0000256" key="11">
    <source>
        <dbReference type="HAMAP-Rule" id="MF_00109"/>
    </source>
</evidence>
<dbReference type="Proteomes" id="UP000032289">
    <property type="component" value="Unassembled WGS sequence"/>
</dbReference>
<evidence type="ECO:0000256" key="1">
    <source>
        <dbReference type="ARBA" id="ARBA00004842"/>
    </source>
</evidence>
<dbReference type="InterPro" id="IPR031322">
    <property type="entry name" value="Shikimate/glucono_kinase"/>
</dbReference>
<dbReference type="GO" id="GO:0008652">
    <property type="term" value="P:amino acid biosynthetic process"/>
    <property type="evidence" value="ECO:0007669"/>
    <property type="project" value="UniProtKB-KW"/>
</dbReference>
<evidence type="ECO:0000256" key="10">
    <source>
        <dbReference type="ARBA" id="ARBA00048567"/>
    </source>
</evidence>
<comment type="similarity">
    <text evidence="2 11">Belongs to the shikimate kinase family.</text>
</comment>
<dbReference type="SMART" id="SM00830">
    <property type="entry name" value="CM_2"/>
    <property type="match status" value="1"/>
</dbReference>
<evidence type="ECO:0000313" key="14">
    <source>
        <dbReference type="Proteomes" id="UP000032289"/>
    </source>
</evidence>
<comment type="caution">
    <text evidence="13">The sequence shown here is derived from an EMBL/GenBank/DDBJ whole genome shotgun (WGS) entry which is preliminary data.</text>
</comment>
<comment type="catalytic activity">
    <reaction evidence="10 11">
        <text>shikimate + ATP = 3-phosphoshikimate + ADP + H(+)</text>
        <dbReference type="Rhea" id="RHEA:13121"/>
        <dbReference type="ChEBI" id="CHEBI:15378"/>
        <dbReference type="ChEBI" id="CHEBI:30616"/>
        <dbReference type="ChEBI" id="CHEBI:36208"/>
        <dbReference type="ChEBI" id="CHEBI:145989"/>
        <dbReference type="ChEBI" id="CHEBI:456216"/>
        <dbReference type="EC" id="2.7.1.71"/>
    </reaction>
</comment>
<evidence type="ECO:0000256" key="3">
    <source>
        <dbReference type="ARBA" id="ARBA00012154"/>
    </source>
</evidence>
<feature type="binding site" evidence="11">
    <location>
        <begin position="10"/>
        <end position="15"/>
    </location>
    <ligand>
        <name>ATP</name>
        <dbReference type="ChEBI" id="CHEBI:30616"/>
    </ligand>
</feature>
<evidence type="ECO:0000256" key="9">
    <source>
        <dbReference type="ARBA" id="ARBA00023141"/>
    </source>
</evidence>
<dbReference type="EC" id="2.7.1.71" evidence="3 11"/>
<dbReference type="GO" id="GO:0004765">
    <property type="term" value="F:shikimate kinase activity"/>
    <property type="evidence" value="ECO:0007669"/>
    <property type="project" value="UniProtKB-UniRule"/>
</dbReference>
<dbReference type="GO" id="GO:0005524">
    <property type="term" value="F:ATP binding"/>
    <property type="evidence" value="ECO:0007669"/>
    <property type="project" value="UniProtKB-UniRule"/>
</dbReference>
<comment type="pathway">
    <text evidence="1 11">Metabolic intermediate biosynthesis; chorismate biosynthesis; chorismate from D-erythrose 4-phosphate and phosphoenolpyruvate: step 5/7.</text>
</comment>
<evidence type="ECO:0000256" key="7">
    <source>
        <dbReference type="ARBA" id="ARBA00022777"/>
    </source>
</evidence>
<evidence type="ECO:0000313" key="13">
    <source>
        <dbReference type="EMBL" id="KIU24770.1"/>
    </source>
</evidence>
<feature type="binding site" evidence="11">
    <location>
        <position position="136"/>
    </location>
    <ligand>
        <name>substrate</name>
    </ligand>
</feature>
<dbReference type="InterPro" id="IPR002701">
    <property type="entry name" value="CM_II_prokaryot"/>
</dbReference>
<dbReference type="HAMAP" id="MF_00109">
    <property type="entry name" value="Shikimate_kinase"/>
    <property type="match status" value="1"/>
</dbReference>
<keyword evidence="9 11" id="KW-0057">Aromatic amino acid biosynthesis</keyword>
<dbReference type="GO" id="GO:0009423">
    <property type="term" value="P:chorismate biosynthetic process"/>
    <property type="evidence" value="ECO:0007669"/>
    <property type="project" value="UniProtKB-UniRule"/>
</dbReference>
<dbReference type="PATRIC" id="fig|137591.24.peg.1010"/>
<dbReference type="Pfam" id="PF01817">
    <property type="entry name" value="CM_2"/>
    <property type="match status" value="1"/>
</dbReference>
<dbReference type="InterPro" id="IPR023000">
    <property type="entry name" value="Shikimate_kinase_CS"/>
</dbReference>
<evidence type="ECO:0000259" key="12">
    <source>
        <dbReference type="PROSITE" id="PS51168"/>
    </source>
</evidence>
<feature type="domain" description="Chorismate mutase" evidence="12">
    <location>
        <begin position="166"/>
        <end position="256"/>
    </location>
</feature>
<evidence type="ECO:0000256" key="6">
    <source>
        <dbReference type="ARBA" id="ARBA00022741"/>
    </source>
</evidence>
<dbReference type="InterPro" id="IPR000623">
    <property type="entry name" value="Shikimate_kinase/TSH1"/>
</dbReference>
<comment type="subcellular location">
    <subcellularLocation>
        <location evidence="11">Cytoplasm</location>
    </subcellularLocation>
</comment>
<dbReference type="GO" id="GO:0009073">
    <property type="term" value="P:aromatic amino acid family biosynthetic process"/>
    <property type="evidence" value="ECO:0007669"/>
    <property type="project" value="UniProtKB-KW"/>
</dbReference>
<comment type="cofactor">
    <cofactor evidence="11">
        <name>Mg(2+)</name>
        <dbReference type="ChEBI" id="CHEBI:18420"/>
    </cofactor>
    <text evidence="11">Binds 1 Mg(2+) ion per subunit.</text>
</comment>
<feature type="binding site" evidence="11">
    <location>
        <position position="32"/>
    </location>
    <ligand>
        <name>substrate</name>
    </ligand>
</feature>
<gene>
    <name evidence="13" type="primary">aroK_2</name>
    <name evidence="11" type="synonym">aroK</name>
    <name evidence="13" type="ORF">ab3b_01031</name>
</gene>
<dbReference type="PANTHER" id="PTHR21087:SF16">
    <property type="entry name" value="SHIKIMATE KINASE 1, CHLOROPLASTIC"/>
    <property type="match status" value="1"/>
</dbReference>
<dbReference type="GO" id="GO:0000287">
    <property type="term" value="F:magnesium ion binding"/>
    <property type="evidence" value="ECO:0007669"/>
    <property type="project" value="UniProtKB-UniRule"/>
</dbReference>
<dbReference type="PROSITE" id="PS51168">
    <property type="entry name" value="CHORISMATE_MUT_2"/>
    <property type="match status" value="1"/>
</dbReference>
<feature type="binding site" evidence="11">
    <location>
        <position position="56"/>
    </location>
    <ligand>
        <name>substrate</name>
    </ligand>
</feature>
<proteinExistence type="inferred from homology"/>